<dbReference type="EMBL" id="BPLR01018939">
    <property type="protein sequence ID" value="GIZ03387.1"/>
    <property type="molecule type" value="Genomic_DNA"/>
</dbReference>
<evidence type="ECO:0000313" key="2">
    <source>
        <dbReference type="Proteomes" id="UP001054945"/>
    </source>
</evidence>
<keyword evidence="2" id="KW-1185">Reference proteome</keyword>
<evidence type="ECO:0000313" key="1">
    <source>
        <dbReference type="EMBL" id="GIZ03387.1"/>
    </source>
</evidence>
<proteinExistence type="predicted"/>
<organism evidence="1 2">
    <name type="scientific">Caerostris extrusa</name>
    <name type="common">Bark spider</name>
    <name type="synonym">Caerostris bankana</name>
    <dbReference type="NCBI Taxonomy" id="172846"/>
    <lineage>
        <taxon>Eukaryota</taxon>
        <taxon>Metazoa</taxon>
        <taxon>Ecdysozoa</taxon>
        <taxon>Arthropoda</taxon>
        <taxon>Chelicerata</taxon>
        <taxon>Arachnida</taxon>
        <taxon>Araneae</taxon>
        <taxon>Araneomorphae</taxon>
        <taxon>Entelegynae</taxon>
        <taxon>Araneoidea</taxon>
        <taxon>Araneidae</taxon>
        <taxon>Caerostris</taxon>
    </lineage>
</organism>
<gene>
    <name evidence="1" type="ORF">CEXT_754381</name>
</gene>
<reference evidence="1 2" key="1">
    <citation type="submission" date="2021-06" db="EMBL/GenBank/DDBJ databases">
        <title>Caerostris extrusa draft genome.</title>
        <authorList>
            <person name="Kono N."/>
            <person name="Arakawa K."/>
        </authorList>
    </citation>
    <scope>NUCLEOTIDE SEQUENCE [LARGE SCALE GENOMIC DNA]</scope>
</reference>
<comment type="caution">
    <text evidence="1">The sequence shown here is derived from an EMBL/GenBank/DDBJ whole genome shotgun (WGS) entry which is preliminary data.</text>
</comment>
<dbReference type="AlphaFoldDB" id="A0AAV4Y7Z6"/>
<name>A0AAV4Y7Z6_CAEEX</name>
<protein>
    <submittedName>
        <fullName evidence="1">Uncharacterized protein</fullName>
    </submittedName>
</protein>
<dbReference type="Proteomes" id="UP001054945">
    <property type="component" value="Unassembled WGS sequence"/>
</dbReference>
<accession>A0AAV4Y7Z6</accession>
<sequence>MNAPMRQPFQPCTFSPAEVNRTYRRTLGGSFSAPPCAKAHNDPRSRLARSEKAVERKKKLHFFYSTVFVLVSTTFENNPFSKKDERRKRLQVCVLMIRGFKKMAMEG</sequence>